<comment type="caution">
    <text evidence="1">The sequence shown here is derived from an EMBL/GenBank/DDBJ whole genome shotgun (WGS) entry which is preliminary data.</text>
</comment>
<dbReference type="Proteomes" id="UP001165986">
    <property type="component" value="Unassembled WGS sequence"/>
</dbReference>
<proteinExistence type="predicted"/>
<protein>
    <submittedName>
        <fullName evidence="1">Cytosolic protein</fullName>
    </submittedName>
</protein>
<dbReference type="RefSeq" id="WP_191762154.1">
    <property type="nucleotide sequence ID" value="NZ_VJXY01000086.1"/>
</dbReference>
<gene>
    <name evidence="1" type="ORF">FNW02_35115</name>
</gene>
<sequence>MTDNTPQTEYDSPWKQILQLYFADFMLFFFPQAHREIDWSRGFEFLDKELAQVVRDAELGRRLADKLVKVYRTGGDEVWVLVHLEIQSQEESDFSERMYTYNYRIYDRYKRSVASLAVLGDERVNWRPNQFGYELFGCRVNFQFPVIKLLDYQQRLPELEANRNPFATVVMAHLAALQTRSDRLQRKQQKLALVRRLYEQGLERSDIINLFGFIDWVMTLPAQLEAEFWQEYRDFEASKSMQYVTSVERFGIQKGKQEGLLKGISLGLKLKFGSLGQDLLPEIEQIEDVSLLESILEAIDTSDTVDELRSFYQSATDTQSEN</sequence>
<keyword evidence="2" id="KW-1185">Reference proteome</keyword>
<evidence type="ECO:0000313" key="2">
    <source>
        <dbReference type="Proteomes" id="UP001165986"/>
    </source>
</evidence>
<name>A0AA40T4L6_9NOST</name>
<dbReference type="AlphaFoldDB" id="A0AA40T4L6"/>
<dbReference type="PANTHER" id="PTHR35586">
    <property type="entry name" value="SLL1691 PROTEIN"/>
    <property type="match status" value="1"/>
</dbReference>
<dbReference type="EMBL" id="VJXY01000086">
    <property type="protein sequence ID" value="MBD6620843.1"/>
    <property type="molecule type" value="Genomic_DNA"/>
</dbReference>
<accession>A0AA40T4L6</accession>
<reference evidence="1" key="1">
    <citation type="submission" date="2019-07" db="EMBL/GenBank/DDBJ databases">
        <title>Toxilogical consequences of a new and cryptic species of cyanobacteria (Komarekiella delphini-convector) recovered from the epidermis of a bottlenose dolphin and 1500 ft. in the air.</title>
        <authorList>
            <person name="Brown A.O."/>
            <person name="Dvorak P."/>
            <person name="Villanueva C.D."/>
            <person name="Foss A.J."/>
            <person name="Garvey A.D."/>
            <person name="Gibson Q.A."/>
            <person name="Johansen J.R."/>
            <person name="Casamatta D.A."/>
        </authorList>
    </citation>
    <scope>NUCLEOTIDE SEQUENCE</scope>
    <source>
        <strain evidence="1">SJRDD-AB1</strain>
    </source>
</reference>
<evidence type="ECO:0000313" key="1">
    <source>
        <dbReference type="EMBL" id="MBD6620843.1"/>
    </source>
</evidence>
<organism evidence="1 2">
    <name type="scientific">Komarekiella delphini-convector SJRDD-AB1</name>
    <dbReference type="NCBI Taxonomy" id="2593771"/>
    <lineage>
        <taxon>Bacteria</taxon>
        <taxon>Bacillati</taxon>
        <taxon>Cyanobacteriota</taxon>
        <taxon>Cyanophyceae</taxon>
        <taxon>Nostocales</taxon>
        <taxon>Nostocaceae</taxon>
        <taxon>Komarekiella</taxon>
        <taxon>Komarekiella delphini-convector</taxon>
    </lineage>
</organism>
<dbReference type="PANTHER" id="PTHR35586:SF1">
    <property type="entry name" value="SLL1691 PROTEIN"/>
    <property type="match status" value="1"/>
</dbReference>